<dbReference type="Proteomes" id="UP000092093">
    <property type="component" value="Unassembled WGS sequence"/>
</dbReference>
<protein>
    <submittedName>
        <fullName evidence="1">Uncharacterized protein</fullName>
    </submittedName>
</protein>
<comment type="caution">
    <text evidence="1">The sequence shown here is derived from an EMBL/GenBank/DDBJ whole genome shotgun (WGS) entry which is preliminary data.</text>
</comment>
<organism evidence="1 2">
    <name type="scientific">Aphanizomenon flos-aquae WA102</name>
    <dbReference type="NCBI Taxonomy" id="1710896"/>
    <lineage>
        <taxon>Bacteria</taxon>
        <taxon>Bacillati</taxon>
        <taxon>Cyanobacteriota</taxon>
        <taxon>Cyanophyceae</taxon>
        <taxon>Nostocales</taxon>
        <taxon>Aphanizomenonaceae</taxon>
        <taxon>Aphanizomenon</taxon>
    </lineage>
</organism>
<dbReference type="AlphaFoldDB" id="A0A1B7WZA0"/>
<sequence>MTKGILWAVIQTPLLIPQRYPVGSPHHITLQFGVHRENWTHWIGEEFQATTLYEAWNGNIQAVAIQLPDYVPHQNKHPHVSVSWCKGVKPYESNLMLSSKFDYKLLSQSLQMKVEFLEWS</sequence>
<dbReference type="EMBL" id="LJOW01000105">
    <property type="protein sequence ID" value="OBQ42441.1"/>
    <property type="molecule type" value="Genomic_DNA"/>
</dbReference>
<name>A0A1B7WZA0_APHFL</name>
<evidence type="ECO:0000313" key="1">
    <source>
        <dbReference type="EMBL" id="OBQ42441.1"/>
    </source>
</evidence>
<evidence type="ECO:0000313" key="2">
    <source>
        <dbReference type="Proteomes" id="UP000092093"/>
    </source>
</evidence>
<reference evidence="1 2" key="1">
    <citation type="submission" date="2015-09" db="EMBL/GenBank/DDBJ databases">
        <title>Aphanizomenon flos-aquae WA102.</title>
        <authorList>
            <person name="Driscoll C."/>
        </authorList>
    </citation>
    <scope>NUCLEOTIDE SEQUENCE [LARGE SCALE GENOMIC DNA]</scope>
    <source>
        <strain evidence="1">WA102</strain>
    </source>
</reference>
<proteinExistence type="predicted"/>
<accession>A0A1B7WZA0</accession>
<gene>
    <name evidence="1" type="ORF">AN484_17750</name>
</gene>